<dbReference type="NCBIfam" id="NF033928">
    <property type="entry name" value="alph_xenorhab_A"/>
    <property type="match status" value="1"/>
</dbReference>
<gene>
    <name evidence="1" type="ORF">SAMN05216202_5325</name>
</gene>
<dbReference type="Proteomes" id="UP000198600">
    <property type="component" value="Chromosome I"/>
</dbReference>
<dbReference type="EMBL" id="LT629802">
    <property type="protein sequence ID" value="SDV11682.1"/>
    <property type="molecule type" value="Genomic_DNA"/>
</dbReference>
<dbReference type="RefSeq" id="WP_090221593.1">
    <property type="nucleotide sequence ID" value="NZ_LT629802.1"/>
</dbReference>
<protein>
    <recommendedName>
        <fullName evidence="3">Binary cytotoxin component</fullName>
    </recommendedName>
</protein>
<evidence type="ECO:0000313" key="1">
    <source>
        <dbReference type="EMBL" id="SDV11682.1"/>
    </source>
</evidence>
<name>A0A1H2P1X0_9PSED</name>
<evidence type="ECO:0008006" key="3">
    <source>
        <dbReference type="Google" id="ProtNLM"/>
    </source>
</evidence>
<sequence length="348" mass="39784">MERSAEYPIPIVTRDDVRVIERYVAQGQILPLTEDDVHAKYSKYAPATLTREIMQNFRTINTHAQSWQDVQDAMITVSAVLVAFSKDLHEYGDEAVEVIKDMKGYRTNKIDSMTEAQIRELPSISFDGDEQRQMESVEVTVDYIRKSIRAKKADSGSALERLNIFRDTLTNEIEPWIGQMIKVSNPDALDTAIAESRIELVKIKNNIVQMNAPKSNWGLLMDLTNTLHITNTLNDQEMSDSVRAQHIKRREDALKKLESNNQLRGMLQTLYVGMGSLYDVVDPAIKAVAQLHGHWENILALIEDSLAQFRRESSYAYLGLFVIKLERVLQDWSHIENNSTTLQNAFRL</sequence>
<dbReference type="Gene3D" id="1.20.1170.10">
    <property type="match status" value="1"/>
</dbReference>
<organism evidence="1 2">
    <name type="scientific">Pseudomonas mucidolens</name>
    <dbReference type="NCBI Taxonomy" id="46679"/>
    <lineage>
        <taxon>Bacteria</taxon>
        <taxon>Pseudomonadati</taxon>
        <taxon>Pseudomonadota</taxon>
        <taxon>Gammaproteobacteria</taxon>
        <taxon>Pseudomonadales</taxon>
        <taxon>Pseudomonadaceae</taxon>
        <taxon>Pseudomonas</taxon>
    </lineage>
</organism>
<proteinExistence type="predicted"/>
<reference evidence="2" key="1">
    <citation type="submission" date="2016-10" db="EMBL/GenBank/DDBJ databases">
        <authorList>
            <person name="Varghese N."/>
            <person name="Submissions S."/>
        </authorList>
    </citation>
    <scope>NUCLEOTIDE SEQUENCE [LARGE SCALE GENOMIC DNA]</scope>
    <source>
        <strain evidence="2">LMG 2223</strain>
    </source>
</reference>
<accession>A0A1H2P1X0</accession>
<keyword evidence="2" id="KW-1185">Reference proteome</keyword>
<evidence type="ECO:0000313" key="2">
    <source>
        <dbReference type="Proteomes" id="UP000198600"/>
    </source>
</evidence>
<dbReference type="AlphaFoldDB" id="A0A1H2P1X0"/>
<dbReference type="SUPFAM" id="SSF58100">
    <property type="entry name" value="Bacterial hemolysins"/>
    <property type="match status" value="1"/>
</dbReference>